<dbReference type="Proteomes" id="UP000002051">
    <property type="component" value="Unassembled WGS sequence"/>
</dbReference>
<evidence type="ECO:0000313" key="3">
    <source>
        <dbReference type="Proteomes" id="UP000002051"/>
    </source>
</evidence>
<protein>
    <submittedName>
        <fullName evidence="1 2">Uncharacterized protein</fullName>
    </submittedName>
</protein>
<dbReference type="AlphaFoldDB" id="A0A072TJL7"/>
<organism evidence="1 3">
    <name type="scientific">Medicago truncatula</name>
    <name type="common">Barrel medic</name>
    <name type="synonym">Medicago tribuloides</name>
    <dbReference type="NCBI Taxonomy" id="3880"/>
    <lineage>
        <taxon>Eukaryota</taxon>
        <taxon>Viridiplantae</taxon>
        <taxon>Streptophyta</taxon>
        <taxon>Embryophyta</taxon>
        <taxon>Tracheophyta</taxon>
        <taxon>Spermatophyta</taxon>
        <taxon>Magnoliopsida</taxon>
        <taxon>eudicotyledons</taxon>
        <taxon>Gunneridae</taxon>
        <taxon>Pentapetalae</taxon>
        <taxon>rosids</taxon>
        <taxon>fabids</taxon>
        <taxon>Fabales</taxon>
        <taxon>Fabaceae</taxon>
        <taxon>Papilionoideae</taxon>
        <taxon>50 kb inversion clade</taxon>
        <taxon>NPAAA clade</taxon>
        <taxon>Hologalegina</taxon>
        <taxon>IRL clade</taxon>
        <taxon>Trifolieae</taxon>
        <taxon>Medicago</taxon>
    </lineage>
</organism>
<reference evidence="1 3" key="1">
    <citation type="journal article" date="2011" name="Nature">
        <title>The Medicago genome provides insight into the evolution of rhizobial symbioses.</title>
        <authorList>
            <person name="Young N.D."/>
            <person name="Debelle F."/>
            <person name="Oldroyd G.E."/>
            <person name="Geurts R."/>
            <person name="Cannon S.B."/>
            <person name="Udvardi M.K."/>
            <person name="Benedito V.A."/>
            <person name="Mayer K.F."/>
            <person name="Gouzy J."/>
            <person name="Schoof H."/>
            <person name="Van de Peer Y."/>
            <person name="Proost S."/>
            <person name="Cook D.R."/>
            <person name="Meyers B.C."/>
            <person name="Spannagl M."/>
            <person name="Cheung F."/>
            <person name="De Mita S."/>
            <person name="Krishnakumar V."/>
            <person name="Gundlach H."/>
            <person name="Zhou S."/>
            <person name="Mudge J."/>
            <person name="Bharti A.K."/>
            <person name="Murray J.D."/>
            <person name="Naoumkina M.A."/>
            <person name="Rosen B."/>
            <person name="Silverstein K.A."/>
            <person name="Tang H."/>
            <person name="Rombauts S."/>
            <person name="Zhao P.X."/>
            <person name="Zhou P."/>
            <person name="Barbe V."/>
            <person name="Bardou P."/>
            <person name="Bechner M."/>
            <person name="Bellec A."/>
            <person name="Berger A."/>
            <person name="Berges H."/>
            <person name="Bidwell S."/>
            <person name="Bisseling T."/>
            <person name="Choisne N."/>
            <person name="Couloux A."/>
            <person name="Denny R."/>
            <person name="Deshpande S."/>
            <person name="Dai X."/>
            <person name="Doyle J.J."/>
            <person name="Dudez A.M."/>
            <person name="Farmer A.D."/>
            <person name="Fouteau S."/>
            <person name="Franken C."/>
            <person name="Gibelin C."/>
            <person name="Gish J."/>
            <person name="Goldstein S."/>
            <person name="Gonzalez A.J."/>
            <person name="Green P.J."/>
            <person name="Hallab A."/>
            <person name="Hartog M."/>
            <person name="Hua A."/>
            <person name="Humphray S.J."/>
            <person name="Jeong D.H."/>
            <person name="Jing Y."/>
            <person name="Jocker A."/>
            <person name="Kenton S.M."/>
            <person name="Kim D.J."/>
            <person name="Klee K."/>
            <person name="Lai H."/>
            <person name="Lang C."/>
            <person name="Lin S."/>
            <person name="Macmil S.L."/>
            <person name="Magdelenat G."/>
            <person name="Matthews L."/>
            <person name="McCorrison J."/>
            <person name="Monaghan E.L."/>
            <person name="Mun J.H."/>
            <person name="Najar F.Z."/>
            <person name="Nicholson C."/>
            <person name="Noirot C."/>
            <person name="O'Bleness M."/>
            <person name="Paule C.R."/>
            <person name="Poulain J."/>
            <person name="Prion F."/>
            <person name="Qin B."/>
            <person name="Qu C."/>
            <person name="Retzel E.F."/>
            <person name="Riddle C."/>
            <person name="Sallet E."/>
            <person name="Samain S."/>
            <person name="Samson N."/>
            <person name="Sanders I."/>
            <person name="Saurat O."/>
            <person name="Scarpelli C."/>
            <person name="Schiex T."/>
            <person name="Segurens B."/>
            <person name="Severin A.J."/>
            <person name="Sherrier D.J."/>
            <person name="Shi R."/>
            <person name="Sims S."/>
            <person name="Singer S.R."/>
            <person name="Sinharoy S."/>
            <person name="Sterck L."/>
            <person name="Viollet A."/>
            <person name="Wang B.B."/>
            <person name="Wang K."/>
            <person name="Wang M."/>
            <person name="Wang X."/>
            <person name="Warfsmann J."/>
            <person name="Weissenbach J."/>
            <person name="White D.D."/>
            <person name="White J.D."/>
            <person name="Wiley G.B."/>
            <person name="Wincker P."/>
            <person name="Xing Y."/>
            <person name="Yang L."/>
            <person name="Yao Z."/>
            <person name="Ying F."/>
            <person name="Zhai J."/>
            <person name="Zhou L."/>
            <person name="Zuber A."/>
            <person name="Denarie J."/>
            <person name="Dixon R.A."/>
            <person name="May G.D."/>
            <person name="Schwartz D.C."/>
            <person name="Rogers J."/>
            <person name="Quetier F."/>
            <person name="Town C.D."/>
            <person name="Roe B.A."/>
        </authorList>
    </citation>
    <scope>NUCLEOTIDE SEQUENCE [LARGE SCALE GENOMIC DNA]</scope>
    <source>
        <strain evidence="1">A17</strain>
        <strain evidence="2 3">cv. Jemalong A17</strain>
    </source>
</reference>
<name>A0A072TJL7_MEDTR</name>
<dbReference type="eggNOG" id="KOG4853">
    <property type="taxonomic scope" value="Eukaryota"/>
</dbReference>
<evidence type="ECO:0000313" key="1">
    <source>
        <dbReference type="EMBL" id="KEH17346.1"/>
    </source>
</evidence>
<evidence type="ECO:0000313" key="2">
    <source>
        <dbReference type="EnsemblPlants" id="KEH17346"/>
    </source>
</evidence>
<reference evidence="1 3" key="2">
    <citation type="journal article" date="2014" name="BMC Genomics">
        <title>An improved genome release (version Mt4.0) for the model legume Medicago truncatula.</title>
        <authorList>
            <person name="Tang H."/>
            <person name="Krishnakumar V."/>
            <person name="Bidwell S."/>
            <person name="Rosen B."/>
            <person name="Chan A."/>
            <person name="Zhou S."/>
            <person name="Gentzbittel L."/>
            <person name="Childs K.L."/>
            <person name="Yandell M."/>
            <person name="Gundlach H."/>
            <person name="Mayer K.F."/>
            <person name="Schwartz D.C."/>
            <person name="Town C.D."/>
        </authorList>
    </citation>
    <scope>GENOME REANNOTATION</scope>
    <source>
        <strain evidence="1">A17</strain>
        <strain evidence="2 3">cv. Jemalong A17</strain>
    </source>
</reference>
<dbReference type="PaxDb" id="3880-AES85589"/>
<reference evidence="2" key="3">
    <citation type="submission" date="2015-06" db="UniProtKB">
        <authorList>
            <consortium name="EnsemblPlants"/>
        </authorList>
    </citation>
    <scope>IDENTIFICATION</scope>
    <source>
        <strain evidence="2">cv. Jemalong A17</strain>
    </source>
</reference>
<sequence length="145" mass="16352">MIRIICKPFKAKALSQQTQTSTLPLTCPRVCKNQHRGTHPTPHNAEACRHMEASNNADSASLSMKIKETHKFFREGTNTAMFIDLHCNSTQTRHRLRGRESTQIQCHERVLYASASRPAALQGHNFFRGGTNTAMFIDLHCVSKC</sequence>
<gene>
    <name evidence="1" type="ORF">MTR_0021s0130</name>
</gene>
<accession>A0A072TJL7</accession>
<dbReference type="EMBL" id="KL402746">
    <property type="protein sequence ID" value="KEH17346.1"/>
    <property type="molecule type" value="Genomic_DNA"/>
</dbReference>
<keyword evidence="3" id="KW-1185">Reference proteome</keyword>
<dbReference type="HOGENOM" id="CLU_1789820_0_0_1"/>
<proteinExistence type="predicted"/>
<dbReference type="EnsemblPlants" id="KEH17346">
    <property type="protein sequence ID" value="KEH17346"/>
    <property type="gene ID" value="MTR_0021s0130"/>
</dbReference>